<dbReference type="OrthoDB" id="3577535at2"/>
<keyword evidence="4" id="KW-1185">Reference proteome</keyword>
<evidence type="ECO:0000256" key="2">
    <source>
        <dbReference type="SAM" id="SignalP"/>
    </source>
</evidence>
<feature type="compositionally biased region" description="Gly residues" evidence="1">
    <location>
        <begin position="118"/>
        <end position="127"/>
    </location>
</feature>
<reference evidence="3 4" key="1">
    <citation type="submission" date="2018-08" db="EMBL/GenBank/DDBJ databases">
        <title>Isolation, diversity and antifungal activity of Actinobacteria from wheat.</title>
        <authorList>
            <person name="Han C."/>
        </authorList>
    </citation>
    <scope>NUCLEOTIDE SEQUENCE [LARGE SCALE GENOMIC DNA]</scope>
    <source>
        <strain evidence="3 4">NEAU-YY421</strain>
    </source>
</reference>
<proteinExistence type="predicted"/>
<name>A0A372M6V1_9ACTN</name>
<evidence type="ECO:0000313" key="3">
    <source>
        <dbReference type="EMBL" id="RFU86672.1"/>
    </source>
</evidence>
<keyword evidence="2" id="KW-0732">Signal</keyword>
<organism evidence="3 4">
    <name type="scientific">Streptomyces triticagri</name>
    <dbReference type="NCBI Taxonomy" id="2293568"/>
    <lineage>
        <taxon>Bacteria</taxon>
        <taxon>Bacillati</taxon>
        <taxon>Actinomycetota</taxon>
        <taxon>Actinomycetes</taxon>
        <taxon>Kitasatosporales</taxon>
        <taxon>Streptomycetaceae</taxon>
        <taxon>Streptomyces</taxon>
    </lineage>
</organism>
<evidence type="ECO:0000256" key="1">
    <source>
        <dbReference type="SAM" id="MobiDB-lite"/>
    </source>
</evidence>
<feature type="region of interest" description="Disordered" evidence="1">
    <location>
        <begin position="25"/>
        <end position="68"/>
    </location>
</feature>
<feature type="signal peptide" evidence="2">
    <location>
        <begin position="1"/>
        <end position="24"/>
    </location>
</feature>
<comment type="caution">
    <text evidence="3">The sequence shown here is derived from an EMBL/GenBank/DDBJ whole genome shotgun (WGS) entry which is preliminary data.</text>
</comment>
<dbReference type="Proteomes" id="UP000263094">
    <property type="component" value="Unassembled WGS sequence"/>
</dbReference>
<evidence type="ECO:0000313" key="4">
    <source>
        <dbReference type="Proteomes" id="UP000263094"/>
    </source>
</evidence>
<feature type="chain" id="PRO_5038568372" evidence="2">
    <location>
        <begin position="25"/>
        <end position="177"/>
    </location>
</feature>
<accession>A0A372M6V1</accession>
<feature type="region of interest" description="Disordered" evidence="1">
    <location>
        <begin position="113"/>
        <end position="155"/>
    </location>
</feature>
<gene>
    <name evidence="3" type="ORF">DY218_11075</name>
</gene>
<sequence>MRARSVRTGAVAALLAAAALTACGGGQDNADDTAAPGDGKTKSSPAPATSSPPAKPSPSFTAADGDDLDACKDADCEVTVSEPVTIRFKGPAGPTTLSVTEVARNKVEYTVKSDNGRSSGGATGPGQGCLTVLRSTGSGNTCGGVSPDTAPSPQPDAVVIQMTTGPTSTALLQIVSK</sequence>
<protein>
    <submittedName>
        <fullName evidence="3">Uncharacterized protein</fullName>
    </submittedName>
</protein>
<dbReference type="PROSITE" id="PS51257">
    <property type="entry name" value="PROKAR_LIPOPROTEIN"/>
    <property type="match status" value="1"/>
</dbReference>
<feature type="compositionally biased region" description="Low complexity" evidence="1">
    <location>
        <begin position="42"/>
        <end position="63"/>
    </location>
</feature>
<dbReference type="AlphaFoldDB" id="A0A372M6V1"/>
<dbReference type="EMBL" id="QUAK01000062">
    <property type="protein sequence ID" value="RFU86672.1"/>
    <property type="molecule type" value="Genomic_DNA"/>
</dbReference>
<dbReference type="RefSeq" id="WP_128555772.1">
    <property type="nucleotide sequence ID" value="NZ_QUAK01000062.1"/>
</dbReference>